<reference evidence="1" key="1">
    <citation type="submission" date="2020-06" db="EMBL/GenBank/DDBJ databases">
        <authorList>
            <consortium name="Plant Systems Biology data submission"/>
        </authorList>
    </citation>
    <scope>NUCLEOTIDE SEQUENCE</scope>
    <source>
        <strain evidence="1">D6</strain>
    </source>
</reference>
<accession>A0A9N8EZL5</accession>
<name>A0A9N8EZL5_9STRA</name>
<gene>
    <name evidence="1" type="ORF">SEMRO_2277_G321721.1</name>
</gene>
<protein>
    <submittedName>
        <fullName evidence="1">Uncharacterized protein</fullName>
    </submittedName>
</protein>
<dbReference type="AlphaFoldDB" id="A0A9N8EZL5"/>
<keyword evidence="2" id="KW-1185">Reference proteome</keyword>
<proteinExistence type="predicted"/>
<organism evidence="1 2">
    <name type="scientific">Seminavis robusta</name>
    <dbReference type="NCBI Taxonomy" id="568900"/>
    <lineage>
        <taxon>Eukaryota</taxon>
        <taxon>Sar</taxon>
        <taxon>Stramenopiles</taxon>
        <taxon>Ochrophyta</taxon>
        <taxon>Bacillariophyta</taxon>
        <taxon>Bacillariophyceae</taxon>
        <taxon>Bacillariophycidae</taxon>
        <taxon>Naviculales</taxon>
        <taxon>Naviculaceae</taxon>
        <taxon>Seminavis</taxon>
    </lineage>
</organism>
<comment type="caution">
    <text evidence="1">The sequence shown here is derived from an EMBL/GenBank/DDBJ whole genome shotgun (WGS) entry which is preliminary data.</text>
</comment>
<sequence length="433" mass="48642">MRPELVDDDSFEIAVAQGPGPDRPTDDEIIDMASINPTVLVSKGPHYVLPLTLTLALNWKYSLQLTQSLFKMIAGKAPEVCLPANIFDGIESFAPWVALDENSTTKRAAMDMVAVRGMEPVLKSSNVRMAANWCTDWEVDAFLEFVRKILSNRSIEDLRLAFPEPSQDEHGKSIGFNSDAFKELLPKCKIQDVCLHHCSNNPLAFDFLEHCLAGMPCLTRIDMKLETDVDAVSTIMSNFLCNNLVVDSLTIRATSDTSAKGLDPILNSLKRNDTLREFYYCQRNMQPDKFKRYHEILTSILQKSNTTLSGAEFWDGCTDDNLDGNLCTEMHPSQHLLPFNTTLNFAGRKEAREPYSNTAGFVDLLVQVQEDTIYLDDEENHPVTDDDVFNMLYGLLHENPGEWSRVIQATSHKAALLVQSNESTAPCVDDWLH</sequence>
<dbReference type="Proteomes" id="UP001153069">
    <property type="component" value="Unassembled WGS sequence"/>
</dbReference>
<evidence type="ECO:0000313" key="2">
    <source>
        <dbReference type="Proteomes" id="UP001153069"/>
    </source>
</evidence>
<evidence type="ECO:0000313" key="1">
    <source>
        <dbReference type="EMBL" id="CAB9528634.1"/>
    </source>
</evidence>
<dbReference type="EMBL" id="CAICTM010002275">
    <property type="protein sequence ID" value="CAB9528634.1"/>
    <property type="molecule type" value="Genomic_DNA"/>
</dbReference>